<dbReference type="Proteomes" id="UP000275408">
    <property type="component" value="Unassembled WGS sequence"/>
</dbReference>
<evidence type="ECO:0000313" key="1">
    <source>
        <dbReference type="EMBL" id="RMX59100.1"/>
    </source>
</evidence>
<evidence type="ECO:0000313" key="2">
    <source>
        <dbReference type="Proteomes" id="UP000275408"/>
    </source>
</evidence>
<protein>
    <submittedName>
        <fullName evidence="1">Uncharacterized protein</fullName>
    </submittedName>
</protein>
<reference evidence="1 2" key="1">
    <citation type="journal article" date="2018" name="Sci. Rep.">
        <title>Comparative analysis of the Pocillopora damicornis genome highlights role of immune system in coral evolution.</title>
        <authorList>
            <person name="Cunning R."/>
            <person name="Bay R.A."/>
            <person name="Gillette P."/>
            <person name="Baker A.C."/>
            <person name="Traylor-Knowles N."/>
        </authorList>
    </citation>
    <scope>NUCLEOTIDE SEQUENCE [LARGE SCALE GENOMIC DNA]</scope>
    <source>
        <strain evidence="1">RSMAS</strain>
        <tissue evidence="1">Whole animal</tissue>
    </source>
</reference>
<gene>
    <name evidence="1" type="ORF">pdam_00009765</name>
</gene>
<proteinExistence type="predicted"/>
<dbReference type="AlphaFoldDB" id="A0A3M6UZN9"/>
<organism evidence="1 2">
    <name type="scientific">Pocillopora damicornis</name>
    <name type="common">Cauliflower coral</name>
    <name type="synonym">Millepora damicornis</name>
    <dbReference type="NCBI Taxonomy" id="46731"/>
    <lineage>
        <taxon>Eukaryota</taxon>
        <taxon>Metazoa</taxon>
        <taxon>Cnidaria</taxon>
        <taxon>Anthozoa</taxon>
        <taxon>Hexacorallia</taxon>
        <taxon>Scleractinia</taxon>
        <taxon>Astrocoeniina</taxon>
        <taxon>Pocilloporidae</taxon>
        <taxon>Pocillopora</taxon>
    </lineage>
</organism>
<dbReference type="EMBL" id="RCHS01000399">
    <property type="protein sequence ID" value="RMX59100.1"/>
    <property type="molecule type" value="Genomic_DNA"/>
</dbReference>
<comment type="caution">
    <text evidence="1">The sequence shown here is derived from an EMBL/GenBank/DDBJ whole genome shotgun (WGS) entry which is preliminary data.</text>
</comment>
<accession>A0A3M6UZN9</accession>
<name>A0A3M6UZN9_POCDA</name>
<sequence>MEGNSIWMAQKGIIHLVLASIDHSSVDISATSSVETFSGISSNLFSDHSRSILHIHKYNNLTPNYLMMDLVLKNKSGLGYAQDLVVHIVVYGISVYHIVYDVPLSVWDKKYEITSDTLNFITHVEMTKELKIPDAFNDDNSVTKNVFDDKTESVYYYCNNLGKWYNDNNGKTVGFVTSGANVLISNSAHFSFKTSTGHITFDISGIYEIYFKDGYKGPASNIRMHPGSFNPNIVFVYIEGKQ</sequence>
<keyword evidence="2" id="KW-1185">Reference proteome</keyword>